<sequence>METKIGILVIGNEILDGIVLDTNSHWIINQLKALNLLVKMKVTVRDEIPEIARTLRRLIADGCTLVFTMGGLGPTHDDKTLSGVSEAFGLPLELNEEALGIVTRQYGDLHRRGIVDTADVTDARRKMAVLPREAKPLDNRVGGAPGVLLDVGGAQVVCLPGVPGELMWIFDNQLMSLLKRMVEGAFAEEIVYLPLRDESTLAPIIDEVMRDAPDVYIKSMVKPYGESGIRLWVSATGQSQVEVEERVNRIANLLVQLCEERLPNG</sequence>
<gene>
    <name evidence="2" type="ORF">AC482_03975</name>
</gene>
<organism evidence="2 3">
    <name type="scientific">miscellaneous Crenarchaeota group-15 archaeon DG-45</name>
    <dbReference type="NCBI Taxonomy" id="1685127"/>
    <lineage>
        <taxon>Archaea</taxon>
        <taxon>Candidatus Bathyarchaeota</taxon>
        <taxon>MCG-15</taxon>
    </lineage>
</organism>
<name>A0A0M0BQ07_9ARCH</name>
<dbReference type="Pfam" id="PF00994">
    <property type="entry name" value="MoCF_biosynth"/>
    <property type="match status" value="1"/>
</dbReference>
<comment type="caution">
    <text evidence="2">The sequence shown here is derived from an EMBL/GenBank/DDBJ whole genome shotgun (WGS) entry which is preliminary data.</text>
</comment>
<dbReference type="InterPro" id="IPR050101">
    <property type="entry name" value="CinA"/>
</dbReference>
<dbReference type="AlphaFoldDB" id="A0A0M0BQ07"/>
<dbReference type="EMBL" id="LFWZ01000033">
    <property type="protein sequence ID" value="KON30361.1"/>
    <property type="molecule type" value="Genomic_DNA"/>
</dbReference>
<reference evidence="2 3" key="1">
    <citation type="submission" date="2015-06" db="EMBL/GenBank/DDBJ databases">
        <title>New insights into the roles of widespread benthic archaea in carbon and nitrogen cycling.</title>
        <authorList>
            <person name="Lazar C.S."/>
            <person name="Baker B.J."/>
            <person name="Seitz K.W."/>
            <person name="Hyde A.S."/>
            <person name="Dick G.J."/>
            <person name="Hinrichs K.-U."/>
            <person name="Teske A.P."/>
        </authorList>
    </citation>
    <scope>NUCLEOTIDE SEQUENCE [LARGE SCALE GENOMIC DNA]</scope>
    <source>
        <strain evidence="2">DG-45</strain>
    </source>
</reference>
<dbReference type="Gene3D" id="3.40.980.10">
    <property type="entry name" value="MoaB/Mog-like domain"/>
    <property type="match status" value="1"/>
</dbReference>
<dbReference type="SMART" id="SM00852">
    <property type="entry name" value="MoCF_biosynth"/>
    <property type="match status" value="1"/>
</dbReference>
<dbReference type="Proteomes" id="UP000037210">
    <property type="component" value="Unassembled WGS sequence"/>
</dbReference>
<dbReference type="SUPFAM" id="SSF53218">
    <property type="entry name" value="Molybdenum cofactor biosynthesis proteins"/>
    <property type="match status" value="1"/>
</dbReference>
<dbReference type="InterPro" id="IPR001453">
    <property type="entry name" value="MoaB/Mog_dom"/>
</dbReference>
<dbReference type="PANTHER" id="PTHR13939">
    <property type="entry name" value="NICOTINAMIDE-NUCLEOTIDE AMIDOHYDROLASE PNCC"/>
    <property type="match status" value="1"/>
</dbReference>
<evidence type="ECO:0000259" key="1">
    <source>
        <dbReference type="SMART" id="SM00852"/>
    </source>
</evidence>
<accession>A0A0M0BQ07</accession>
<dbReference type="CDD" id="cd00885">
    <property type="entry name" value="cinA"/>
    <property type="match status" value="1"/>
</dbReference>
<feature type="domain" description="MoaB/Mog" evidence="1">
    <location>
        <begin position="6"/>
        <end position="181"/>
    </location>
</feature>
<evidence type="ECO:0000313" key="3">
    <source>
        <dbReference type="Proteomes" id="UP000037210"/>
    </source>
</evidence>
<proteinExistence type="predicted"/>
<protein>
    <recommendedName>
        <fullName evidence="1">MoaB/Mog domain-containing protein</fullName>
    </recommendedName>
</protein>
<dbReference type="InterPro" id="IPR036425">
    <property type="entry name" value="MoaB/Mog-like_dom_sf"/>
</dbReference>
<dbReference type="PANTHER" id="PTHR13939:SF0">
    <property type="entry name" value="NMN AMIDOHYDROLASE-LIKE PROTEIN YFAY"/>
    <property type="match status" value="1"/>
</dbReference>
<evidence type="ECO:0000313" key="2">
    <source>
        <dbReference type="EMBL" id="KON30361.1"/>
    </source>
</evidence>